<dbReference type="InterPro" id="IPR049492">
    <property type="entry name" value="BD-FAE-like_dom"/>
</dbReference>
<reference evidence="4" key="1">
    <citation type="submission" date="2016-01" db="EMBL/GenBank/DDBJ databases">
        <authorList>
            <person name="Mitreva M."/>
            <person name="Pepin K.H."/>
            <person name="Mihindukulasuriya K.A."/>
            <person name="Fulton R."/>
            <person name="Fronick C."/>
            <person name="O'Laughlin M."/>
            <person name="Miner T."/>
            <person name="Herter B."/>
            <person name="Rosa B.A."/>
            <person name="Cordes M."/>
            <person name="Tomlinson C."/>
            <person name="Wollam A."/>
            <person name="Palsikar V.B."/>
            <person name="Mardis E.R."/>
            <person name="Wilson R.K."/>
        </authorList>
    </citation>
    <scope>NUCLEOTIDE SEQUENCE [LARGE SCALE GENOMIC DNA]</scope>
    <source>
        <strain evidence="4">MJR7716</strain>
    </source>
</reference>
<comment type="caution">
    <text evidence="3">The sequence shown here is derived from an EMBL/GenBank/DDBJ whole genome shotgun (WGS) entry which is preliminary data.</text>
</comment>
<evidence type="ECO:0000259" key="2">
    <source>
        <dbReference type="Pfam" id="PF20434"/>
    </source>
</evidence>
<evidence type="ECO:0000313" key="4">
    <source>
        <dbReference type="Proteomes" id="UP000070533"/>
    </source>
</evidence>
<dbReference type="PANTHER" id="PTHR48081:SF13">
    <property type="entry name" value="ALPHA_BETA HYDROLASE"/>
    <property type="match status" value="1"/>
</dbReference>
<dbReference type="PANTHER" id="PTHR48081">
    <property type="entry name" value="AB HYDROLASE SUPERFAMILY PROTEIN C4A8.06C"/>
    <property type="match status" value="1"/>
</dbReference>
<dbReference type="Gene3D" id="3.40.50.1820">
    <property type="entry name" value="alpha/beta hydrolase"/>
    <property type="match status" value="1"/>
</dbReference>
<keyword evidence="1" id="KW-0378">Hydrolase</keyword>
<dbReference type="InterPro" id="IPR029058">
    <property type="entry name" value="AB_hydrolase_fold"/>
</dbReference>
<dbReference type="Pfam" id="PF20434">
    <property type="entry name" value="BD-FAE"/>
    <property type="match status" value="1"/>
</dbReference>
<dbReference type="eggNOG" id="COG0657">
    <property type="taxonomic scope" value="Bacteria"/>
</dbReference>
<name>A0A133QJE0_9BACT</name>
<dbReference type="RefSeq" id="WP_060940201.1">
    <property type="nucleotide sequence ID" value="NZ_CP118020.1"/>
</dbReference>
<dbReference type="SUPFAM" id="SSF53474">
    <property type="entry name" value="alpha/beta-Hydrolases"/>
    <property type="match status" value="1"/>
</dbReference>
<dbReference type="AlphaFoldDB" id="A0A133QJE0"/>
<keyword evidence="4" id="KW-1185">Reference proteome</keyword>
<protein>
    <recommendedName>
        <fullName evidence="2">BD-FAE-like domain-containing protein</fullName>
    </recommendedName>
</protein>
<dbReference type="InterPro" id="IPR050300">
    <property type="entry name" value="GDXG_lipolytic_enzyme"/>
</dbReference>
<dbReference type="PATRIC" id="fig|28128.5.peg.523"/>
<dbReference type="Proteomes" id="UP000070533">
    <property type="component" value="Unassembled WGS sequence"/>
</dbReference>
<dbReference type="OrthoDB" id="9777975at2"/>
<proteinExistence type="predicted"/>
<accession>A0A133QJE0</accession>
<dbReference type="STRING" id="28128.HMPREF3226_00522"/>
<evidence type="ECO:0000313" key="3">
    <source>
        <dbReference type="EMBL" id="KXA42988.1"/>
    </source>
</evidence>
<sequence>MIVDIEKKEDSYYKGLIRVEVTQPRIDVVNEVVYAQYFKNGTRSLHMTLFVPNTDEPKPCVVYFPGGGFTTSDYGKWSRLRMAMALQGFVVAAVEYRAIPDPFPAILIDGKTAIRYLRAHAVKFGIDGNRIGVMGNSAGGYLANLVTMTADVEEFNVGDFLDYSSDTQACCDIFGPTDLASVDEGFPPEVHKYHKSPSATEALLLNGVTYGRNQSYDIHDDLVRARWASPMGYLKTGLPPFLIMHGTNDQMVSIMQSEHLYDGLKALRVPVDYYQLKDAGHGDDPWFQQPVIELIVNWFRKQLMNVD</sequence>
<evidence type="ECO:0000256" key="1">
    <source>
        <dbReference type="ARBA" id="ARBA00022801"/>
    </source>
</evidence>
<dbReference type="GO" id="GO:0016787">
    <property type="term" value="F:hydrolase activity"/>
    <property type="evidence" value="ECO:0007669"/>
    <property type="project" value="UniProtKB-KW"/>
</dbReference>
<dbReference type="EMBL" id="LRQG01000021">
    <property type="protein sequence ID" value="KXA42988.1"/>
    <property type="molecule type" value="Genomic_DNA"/>
</dbReference>
<gene>
    <name evidence="3" type="ORF">HMPREF3226_00522</name>
</gene>
<feature type="domain" description="BD-FAE-like" evidence="2">
    <location>
        <begin position="50"/>
        <end position="262"/>
    </location>
</feature>
<organism evidence="3 4">
    <name type="scientific">Prevotella corporis</name>
    <dbReference type="NCBI Taxonomy" id="28128"/>
    <lineage>
        <taxon>Bacteria</taxon>
        <taxon>Pseudomonadati</taxon>
        <taxon>Bacteroidota</taxon>
        <taxon>Bacteroidia</taxon>
        <taxon>Bacteroidales</taxon>
        <taxon>Prevotellaceae</taxon>
        <taxon>Prevotella</taxon>
    </lineage>
</organism>